<dbReference type="Proteomes" id="UP000578112">
    <property type="component" value="Unassembled WGS sequence"/>
</dbReference>
<dbReference type="AlphaFoldDB" id="A0A7W7HSU5"/>
<proteinExistence type="predicted"/>
<dbReference type="InterPro" id="IPR019270">
    <property type="entry name" value="DUF2283"/>
</dbReference>
<dbReference type="EMBL" id="JACHNH010000001">
    <property type="protein sequence ID" value="MBB4760152.1"/>
    <property type="molecule type" value="Genomic_DNA"/>
</dbReference>
<evidence type="ECO:0000313" key="1">
    <source>
        <dbReference type="EMBL" id="MBB4760152.1"/>
    </source>
</evidence>
<name>A0A7W7HSU5_9ACTN</name>
<protein>
    <submittedName>
        <fullName evidence="1">Uncharacterized protein YuzE</fullName>
    </submittedName>
</protein>
<keyword evidence="2" id="KW-1185">Reference proteome</keyword>
<sequence>MYIEARIPLVCTYDSDADAAYIYLDHPLPAGETERVLPFEPERGMFNLDLNADGHVVGLEIIDARRHLPPALLHALLAHANPASDTN</sequence>
<gene>
    <name evidence="1" type="ORF">BJ971_000708</name>
</gene>
<comment type="caution">
    <text evidence="1">The sequence shown here is derived from an EMBL/GenBank/DDBJ whole genome shotgun (WGS) entry which is preliminary data.</text>
</comment>
<reference evidence="1 2" key="1">
    <citation type="submission" date="2020-08" db="EMBL/GenBank/DDBJ databases">
        <title>Sequencing the genomes of 1000 actinobacteria strains.</title>
        <authorList>
            <person name="Klenk H.-P."/>
        </authorList>
    </citation>
    <scope>NUCLEOTIDE SEQUENCE [LARGE SCALE GENOMIC DNA]</scope>
    <source>
        <strain evidence="1 2">DSM 43149</strain>
    </source>
</reference>
<organism evidence="1 2">
    <name type="scientific">Actinoplanes digitatis</name>
    <dbReference type="NCBI Taxonomy" id="1868"/>
    <lineage>
        <taxon>Bacteria</taxon>
        <taxon>Bacillati</taxon>
        <taxon>Actinomycetota</taxon>
        <taxon>Actinomycetes</taxon>
        <taxon>Micromonosporales</taxon>
        <taxon>Micromonosporaceae</taxon>
        <taxon>Actinoplanes</taxon>
    </lineage>
</organism>
<dbReference type="RefSeq" id="WP_184989757.1">
    <property type="nucleotide sequence ID" value="NZ_BOMK01000033.1"/>
</dbReference>
<dbReference type="Pfam" id="PF10049">
    <property type="entry name" value="DUF2283"/>
    <property type="match status" value="1"/>
</dbReference>
<evidence type="ECO:0000313" key="2">
    <source>
        <dbReference type="Proteomes" id="UP000578112"/>
    </source>
</evidence>
<accession>A0A7W7HSU5</accession>